<proteinExistence type="inferred from homology"/>
<dbReference type="InterPro" id="IPR043129">
    <property type="entry name" value="ATPase_NBD"/>
</dbReference>
<evidence type="ECO:0000313" key="3">
    <source>
        <dbReference type="Proteomes" id="UP000243525"/>
    </source>
</evidence>
<dbReference type="InterPro" id="IPR036390">
    <property type="entry name" value="WH_DNA-bd_sf"/>
</dbReference>
<dbReference type="Pfam" id="PF00480">
    <property type="entry name" value="ROK"/>
    <property type="match status" value="1"/>
</dbReference>
<protein>
    <submittedName>
        <fullName evidence="2">Putative NBD/HSP70 family sugar kinase</fullName>
    </submittedName>
</protein>
<dbReference type="SUPFAM" id="SSF46785">
    <property type="entry name" value="Winged helix' DNA-binding domain"/>
    <property type="match status" value="1"/>
</dbReference>
<dbReference type="GO" id="GO:0016301">
    <property type="term" value="F:kinase activity"/>
    <property type="evidence" value="ECO:0007669"/>
    <property type="project" value="UniProtKB-KW"/>
</dbReference>
<dbReference type="SUPFAM" id="SSF53067">
    <property type="entry name" value="Actin-like ATPase domain"/>
    <property type="match status" value="1"/>
</dbReference>
<dbReference type="Proteomes" id="UP000243525">
    <property type="component" value="Unassembled WGS sequence"/>
</dbReference>
<sequence length="410" mass="45308">MPLKTPEKLKDQALSELKRYNLRMQIIRLLYKKSPQSAVQLSKKLAISLPSTRSMLNELIDEEVVLIKGTGESSGGRKPVLYSLNGEAFHILAVEMDQYNAQAVILNCLNEPCSEIFQFDSNIDDPEFISKLDQAFNRLETSSGIRKTQVNAIGIGMPGLIDPRTGVNQTIKNPARRSIAQQVEKHFKLSTYIENDARMQTLGEFVFGQAKNSQNTLVINWSWGLGLGMIINGEIFAGSNGCSGEFSHIRVVEDGELCECGKRGCLQTITGAQHLLDLAKQAIANKEISQLTNDFQHRPDELTVKAVIASALKGDELSINLISQLGKNMAWGLSILIQLYNPELILLSGPLSAPKQYLLPTIQQALHQYCLENILSNVKIEISALAEHSGLKGTGVMVFKKLFSTQQANR</sequence>
<evidence type="ECO:0000313" key="2">
    <source>
        <dbReference type="EMBL" id="PTN09959.1"/>
    </source>
</evidence>
<dbReference type="OrthoDB" id="9810372at2"/>
<comment type="caution">
    <text evidence="2">The sequence shown here is derived from an EMBL/GenBank/DDBJ whole genome shotgun (WGS) entry which is preliminary data.</text>
</comment>
<reference evidence="2 3" key="1">
    <citation type="submission" date="2018-04" db="EMBL/GenBank/DDBJ databases">
        <title>Genomic Encyclopedia of Archaeal and Bacterial Type Strains, Phase II (KMG-II): from individual species to whole genera.</title>
        <authorList>
            <person name="Goeker M."/>
        </authorList>
    </citation>
    <scope>NUCLEOTIDE SEQUENCE [LARGE SCALE GENOMIC DNA]</scope>
    <source>
        <strain evidence="2 3">DSM 28823</strain>
    </source>
</reference>
<accession>A0A2T5C513</accession>
<dbReference type="RefSeq" id="WP_107821334.1">
    <property type="nucleotide sequence ID" value="NZ_QAAD01000003.1"/>
</dbReference>
<gene>
    <name evidence="2" type="ORF">C8N47_103256</name>
</gene>
<dbReference type="EMBL" id="QAAD01000003">
    <property type="protein sequence ID" value="PTN09959.1"/>
    <property type="molecule type" value="Genomic_DNA"/>
</dbReference>
<dbReference type="InterPro" id="IPR000600">
    <property type="entry name" value="ROK"/>
</dbReference>
<dbReference type="PANTHER" id="PTHR18964:SF149">
    <property type="entry name" value="BIFUNCTIONAL UDP-N-ACETYLGLUCOSAMINE 2-EPIMERASE_N-ACETYLMANNOSAMINE KINASE"/>
    <property type="match status" value="1"/>
</dbReference>
<keyword evidence="2" id="KW-0418">Kinase</keyword>
<organism evidence="2 3">
    <name type="scientific">Mangrovibacterium marinum</name>
    <dbReference type="NCBI Taxonomy" id="1639118"/>
    <lineage>
        <taxon>Bacteria</taxon>
        <taxon>Pseudomonadati</taxon>
        <taxon>Bacteroidota</taxon>
        <taxon>Bacteroidia</taxon>
        <taxon>Marinilabiliales</taxon>
        <taxon>Prolixibacteraceae</taxon>
        <taxon>Mangrovibacterium</taxon>
    </lineage>
</organism>
<comment type="similarity">
    <text evidence="1">Belongs to the ROK (NagC/XylR) family.</text>
</comment>
<dbReference type="Pfam" id="PF13412">
    <property type="entry name" value="HTH_24"/>
    <property type="match status" value="1"/>
</dbReference>
<dbReference type="Gene3D" id="1.10.10.10">
    <property type="entry name" value="Winged helix-like DNA-binding domain superfamily/Winged helix DNA-binding domain"/>
    <property type="match status" value="1"/>
</dbReference>
<dbReference type="PANTHER" id="PTHR18964">
    <property type="entry name" value="ROK (REPRESSOR, ORF, KINASE) FAMILY"/>
    <property type="match status" value="1"/>
</dbReference>
<evidence type="ECO:0000256" key="1">
    <source>
        <dbReference type="ARBA" id="ARBA00006479"/>
    </source>
</evidence>
<dbReference type="InterPro" id="IPR036388">
    <property type="entry name" value="WH-like_DNA-bd_sf"/>
</dbReference>
<keyword evidence="2" id="KW-0808">Transferase</keyword>
<dbReference type="Gene3D" id="3.30.420.40">
    <property type="match status" value="2"/>
</dbReference>
<dbReference type="AlphaFoldDB" id="A0A2T5C513"/>
<name>A0A2T5C513_9BACT</name>
<keyword evidence="3" id="KW-1185">Reference proteome</keyword>